<name>A0A377J6B9_9HELI</name>
<dbReference type="RefSeq" id="WP_115012041.1">
    <property type="nucleotide sequence ID" value="NZ_UGHV01000001.1"/>
</dbReference>
<dbReference type="Proteomes" id="UP000254841">
    <property type="component" value="Unassembled WGS sequence"/>
</dbReference>
<gene>
    <name evidence="1" type="ORF">NCTC12410_01676</name>
</gene>
<accession>A0A377J6B9</accession>
<reference evidence="1 2" key="1">
    <citation type="submission" date="2018-06" db="EMBL/GenBank/DDBJ databases">
        <authorList>
            <consortium name="Pathogen Informatics"/>
            <person name="Doyle S."/>
        </authorList>
    </citation>
    <scope>NUCLEOTIDE SEQUENCE [LARGE SCALE GENOMIC DNA]</scope>
    <source>
        <strain evidence="1 2">NCTC12410</strain>
    </source>
</reference>
<proteinExistence type="predicted"/>
<dbReference type="EMBL" id="UGHV01000001">
    <property type="protein sequence ID" value="STO97835.1"/>
    <property type="molecule type" value="Genomic_DNA"/>
</dbReference>
<sequence>MKWLLICAAFVGLAYSAINPLGQDLLIGKGVGLTEAEAKRNALQDVSQQVLISVSSSYESSKIRSDSTITTSAKLNTNAISKDIELDVEKFFETRQEGNAWSAEVRIRKSDLIKSYTQKQRQALESISYDATCSLDPKHQRELQSALDMAIHYRDVLNASGGSNIGDVKIAELNRLLLEKPTAVIEYGESFSEAKILQSKLSKEFSKFFKVLPANDDRASVVKADLLIDGDYDNTQVALQIELLDCRGNSIYTGSFDDRYAKDRAAAISEFSKRADTRAYKLLSAWINGK</sequence>
<dbReference type="AlphaFoldDB" id="A0A377J6B9"/>
<dbReference type="Gene3D" id="3.10.28.20">
    <property type="entry name" value="Acetamidase/Formamidase-like domains"/>
    <property type="match status" value="1"/>
</dbReference>
<evidence type="ECO:0000313" key="2">
    <source>
        <dbReference type="Proteomes" id="UP000254841"/>
    </source>
</evidence>
<dbReference type="OrthoDB" id="9895146at2"/>
<evidence type="ECO:0000313" key="1">
    <source>
        <dbReference type="EMBL" id="STO97835.1"/>
    </source>
</evidence>
<protein>
    <recommendedName>
        <fullName evidence="3">LPP20 lipoprotein</fullName>
    </recommendedName>
</protein>
<evidence type="ECO:0008006" key="3">
    <source>
        <dbReference type="Google" id="ProtNLM"/>
    </source>
</evidence>
<organism evidence="1 2">
    <name type="scientific">Helicobacter canis</name>
    <dbReference type="NCBI Taxonomy" id="29419"/>
    <lineage>
        <taxon>Bacteria</taxon>
        <taxon>Pseudomonadati</taxon>
        <taxon>Campylobacterota</taxon>
        <taxon>Epsilonproteobacteria</taxon>
        <taxon>Campylobacterales</taxon>
        <taxon>Helicobacteraceae</taxon>
        <taxon>Helicobacter</taxon>
    </lineage>
</organism>